<comment type="caution">
    <text evidence="4">The sequence shown here is derived from an EMBL/GenBank/DDBJ whole genome shotgun (WGS) entry which is preliminary data.</text>
</comment>
<dbReference type="GeneID" id="77729878"/>
<accession>A0AA38HEU3</accession>
<feature type="region of interest" description="Disordered" evidence="1">
    <location>
        <begin position="155"/>
        <end position="184"/>
    </location>
</feature>
<feature type="compositionally biased region" description="Low complexity" evidence="1">
    <location>
        <begin position="159"/>
        <end position="176"/>
    </location>
</feature>
<feature type="domain" description="Ricin B lectin" evidence="3">
    <location>
        <begin position="25"/>
        <end position="155"/>
    </location>
</feature>
<dbReference type="PROSITE" id="PS50231">
    <property type="entry name" value="RICIN_B_LECTIN"/>
    <property type="match status" value="2"/>
</dbReference>
<dbReference type="InterPro" id="IPR035992">
    <property type="entry name" value="Ricin_B-like_lectins"/>
</dbReference>
<dbReference type="InterPro" id="IPR000772">
    <property type="entry name" value="Ricin_B_lectin"/>
</dbReference>
<evidence type="ECO:0000256" key="1">
    <source>
        <dbReference type="SAM" id="MobiDB-lite"/>
    </source>
</evidence>
<dbReference type="Proteomes" id="UP001164286">
    <property type="component" value="Unassembled WGS sequence"/>
</dbReference>
<evidence type="ECO:0000256" key="2">
    <source>
        <dbReference type="SAM" id="SignalP"/>
    </source>
</evidence>
<dbReference type="SUPFAM" id="SSF50370">
    <property type="entry name" value="Ricin B-like lectins"/>
    <property type="match status" value="2"/>
</dbReference>
<evidence type="ECO:0000313" key="5">
    <source>
        <dbReference type="Proteomes" id="UP001164286"/>
    </source>
</evidence>
<name>A0AA38HEU3_9TREE</name>
<proteinExistence type="predicted"/>
<evidence type="ECO:0000313" key="4">
    <source>
        <dbReference type="EMBL" id="KAI9639295.1"/>
    </source>
</evidence>
<feature type="signal peptide" evidence="2">
    <location>
        <begin position="1"/>
        <end position="17"/>
    </location>
</feature>
<dbReference type="EMBL" id="JAKWFO010000001">
    <property type="protein sequence ID" value="KAI9639295.1"/>
    <property type="molecule type" value="Genomic_DNA"/>
</dbReference>
<feature type="chain" id="PRO_5041366227" description="Ricin B lectin domain-containing protein" evidence="2">
    <location>
        <begin position="18"/>
        <end position="345"/>
    </location>
</feature>
<dbReference type="RefSeq" id="XP_052949072.1">
    <property type="nucleotide sequence ID" value="XM_053090673.1"/>
</dbReference>
<feature type="domain" description="Ricin B lectin" evidence="3">
    <location>
        <begin position="199"/>
        <end position="344"/>
    </location>
</feature>
<dbReference type="AlphaFoldDB" id="A0AA38HEU3"/>
<dbReference type="Pfam" id="PF00652">
    <property type="entry name" value="Ricin_B_lectin"/>
    <property type="match status" value="2"/>
</dbReference>
<keyword evidence="2" id="KW-0732">Signal</keyword>
<sequence>MLAQLFALLPLLALTSASPVVKRESSRLIESGRNNGQCLSIVGGRAAVAAGQVTDGTPVVTLDCGVASYWDISRGSGSVIVSGTNYAFDIGLSPTNNGPVKVWTSYPTAPQQTWFLTGDNRIAQTGGNQCLDQGDNGPQTYQCTTGNTNQVWNVRFNDPTPSASVSSAAPSPSASTTPPPASGDILPLTPKGDFVPDVAGAGSRIRPLGRSDLCTSVDGEVAQGAVVTLKYCSKDGPGAAAQSWDLPSVTGNGQVRLHNTTLCIDAGGIPSNGNGAKIWGCADVPQQKFTYSSGNIKTSFNNQCLDIQKESDGLVTVKPFSNVARVITWQCSTNGDPYQAFTTAA</sequence>
<evidence type="ECO:0000259" key="3">
    <source>
        <dbReference type="SMART" id="SM00458"/>
    </source>
</evidence>
<reference evidence="4" key="1">
    <citation type="journal article" date="2022" name="G3 (Bethesda)">
        <title>High quality genome of the basidiomycete yeast Dioszegia hungarica PDD-24b-2 isolated from cloud water.</title>
        <authorList>
            <person name="Jarrige D."/>
            <person name="Haridas S."/>
            <person name="Bleykasten-Grosshans C."/>
            <person name="Joly M."/>
            <person name="Nadalig T."/>
            <person name="Sancelme M."/>
            <person name="Vuilleumier S."/>
            <person name="Grigoriev I.V."/>
            <person name="Amato P."/>
            <person name="Bringel F."/>
        </authorList>
    </citation>
    <scope>NUCLEOTIDE SEQUENCE</scope>
    <source>
        <strain evidence="4">PDD-24b-2</strain>
    </source>
</reference>
<dbReference type="CDD" id="cd00161">
    <property type="entry name" value="beta-trefoil_Ricin-like"/>
    <property type="match status" value="1"/>
</dbReference>
<dbReference type="SMART" id="SM00458">
    <property type="entry name" value="RICIN"/>
    <property type="match status" value="2"/>
</dbReference>
<gene>
    <name evidence="4" type="ORF">MKK02DRAFT_39592</name>
</gene>
<keyword evidence="5" id="KW-1185">Reference proteome</keyword>
<dbReference type="Gene3D" id="2.80.10.50">
    <property type="match status" value="2"/>
</dbReference>
<organism evidence="4 5">
    <name type="scientific">Dioszegia hungarica</name>
    <dbReference type="NCBI Taxonomy" id="4972"/>
    <lineage>
        <taxon>Eukaryota</taxon>
        <taxon>Fungi</taxon>
        <taxon>Dikarya</taxon>
        <taxon>Basidiomycota</taxon>
        <taxon>Agaricomycotina</taxon>
        <taxon>Tremellomycetes</taxon>
        <taxon>Tremellales</taxon>
        <taxon>Bulleribasidiaceae</taxon>
        <taxon>Dioszegia</taxon>
    </lineage>
</organism>
<protein>
    <recommendedName>
        <fullName evidence="3">Ricin B lectin domain-containing protein</fullName>
    </recommendedName>
</protein>